<feature type="chain" id="PRO_5042860205" evidence="14">
    <location>
        <begin position="25"/>
        <end position="274"/>
    </location>
</feature>
<evidence type="ECO:0000256" key="7">
    <source>
        <dbReference type="ARBA" id="ARBA00022737"/>
    </source>
</evidence>
<keyword evidence="10" id="KW-0472">Membrane</keyword>
<dbReference type="InterPro" id="IPR032675">
    <property type="entry name" value="LRR_dom_sf"/>
</dbReference>
<feature type="region of interest" description="Disordered" evidence="13">
    <location>
        <begin position="214"/>
        <end position="274"/>
    </location>
</feature>
<gene>
    <name evidence="15" type="ORF">R5R35_008218</name>
</gene>
<evidence type="ECO:0000256" key="13">
    <source>
        <dbReference type="SAM" id="MobiDB-lite"/>
    </source>
</evidence>
<comment type="subcellular location">
    <subcellularLocation>
        <location evidence="1">Cell membrane</location>
        <topology evidence="1">Single-pass membrane protein</topology>
    </subcellularLocation>
</comment>
<evidence type="ECO:0000256" key="12">
    <source>
        <dbReference type="ARBA" id="ARBA00023303"/>
    </source>
</evidence>
<evidence type="ECO:0000256" key="11">
    <source>
        <dbReference type="ARBA" id="ARBA00023157"/>
    </source>
</evidence>
<dbReference type="InterPro" id="IPR003591">
    <property type="entry name" value="Leu-rich_rpt_typical-subtyp"/>
</dbReference>
<dbReference type="PANTHER" id="PTHR46473:SF10">
    <property type="entry name" value="LD45603P-RELATED"/>
    <property type="match status" value="1"/>
</dbReference>
<keyword evidence="4" id="KW-0433">Leucine-rich repeat</keyword>
<keyword evidence="7" id="KW-0677">Repeat</keyword>
<dbReference type="GO" id="GO:0005886">
    <property type="term" value="C:plasma membrane"/>
    <property type="evidence" value="ECO:0007669"/>
    <property type="project" value="UniProtKB-SubCell"/>
</dbReference>
<dbReference type="InterPro" id="IPR051432">
    <property type="entry name" value="KCNMA1_auxiliary"/>
</dbReference>
<keyword evidence="11" id="KW-1015">Disulfide bond</keyword>
<evidence type="ECO:0000256" key="1">
    <source>
        <dbReference type="ARBA" id="ARBA00004162"/>
    </source>
</evidence>
<dbReference type="SUPFAM" id="SSF52058">
    <property type="entry name" value="L domain-like"/>
    <property type="match status" value="1"/>
</dbReference>
<dbReference type="Pfam" id="PF13855">
    <property type="entry name" value="LRR_8"/>
    <property type="match status" value="1"/>
</dbReference>
<evidence type="ECO:0000313" key="15">
    <source>
        <dbReference type="EMBL" id="KAK7868688.1"/>
    </source>
</evidence>
<keyword evidence="12" id="KW-0407">Ion channel</keyword>
<evidence type="ECO:0000256" key="4">
    <source>
        <dbReference type="ARBA" id="ARBA00022614"/>
    </source>
</evidence>
<keyword evidence="2" id="KW-0813">Transport</keyword>
<evidence type="ECO:0000256" key="2">
    <source>
        <dbReference type="ARBA" id="ARBA00022448"/>
    </source>
</evidence>
<dbReference type="EMBL" id="JAZDUA010000088">
    <property type="protein sequence ID" value="KAK7868688.1"/>
    <property type="molecule type" value="Genomic_DNA"/>
</dbReference>
<dbReference type="Proteomes" id="UP001378592">
    <property type="component" value="Unassembled WGS sequence"/>
</dbReference>
<dbReference type="GO" id="GO:0034220">
    <property type="term" value="P:monoatomic ion transmembrane transport"/>
    <property type="evidence" value="ECO:0007669"/>
    <property type="project" value="UniProtKB-KW"/>
</dbReference>
<evidence type="ECO:0000256" key="8">
    <source>
        <dbReference type="ARBA" id="ARBA00022989"/>
    </source>
</evidence>
<evidence type="ECO:0000256" key="3">
    <source>
        <dbReference type="ARBA" id="ARBA00022475"/>
    </source>
</evidence>
<protein>
    <submittedName>
        <fullName evidence="15">Uncharacterized protein</fullName>
    </submittedName>
</protein>
<comment type="caution">
    <text evidence="15">The sequence shown here is derived from an EMBL/GenBank/DDBJ whole genome shotgun (WGS) entry which is preliminary data.</text>
</comment>
<evidence type="ECO:0000256" key="6">
    <source>
        <dbReference type="ARBA" id="ARBA00022729"/>
    </source>
</evidence>
<keyword evidence="16" id="KW-1185">Reference proteome</keyword>
<feature type="signal peptide" evidence="14">
    <location>
        <begin position="1"/>
        <end position="24"/>
    </location>
</feature>
<organism evidence="15 16">
    <name type="scientific">Gryllus longicercus</name>
    <dbReference type="NCBI Taxonomy" id="2509291"/>
    <lineage>
        <taxon>Eukaryota</taxon>
        <taxon>Metazoa</taxon>
        <taxon>Ecdysozoa</taxon>
        <taxon>Arthropoda</taxon>
        <taxon>Hexapoda</taxon>
        <taxon>Insecta</taxon>
        <taxon>Pterygota</taxon>
        <taxon>Neoptera</taxon>
        <taxon>Polyneoptera</taxon>
        <taxon>Orthoptera</taxon>
        <taxon>Ensifera</taxon>
        <taxon>Gryllidea</taxon>
        <taxon>Grylloidea</taxon>
        <taxon>Gryllidae</taxon>
        <taxon>Gryllinae</taxon>
        <taxon>Gryllus</taxon>
    </lineage>
</organism>
<evidence type="ECO:0000256" key="14">
    <source>
        <dbReference type="SAM" id="SignalP"/>
    </source>
</evidence>
<sequence>MAGPAVRALLLAALLSAGGGGGGGGDSGGGYAAFAQQVAPCTFNSMCTCKLGGGGGGAAGPTIHLTTPRSLALVKDISCIGVPFAKMPELSGGAQVAHMDVVSSGLEALEGEALGAAQVESLRLMSNRIQLVGERAFASMTDALKSLDLSYNELDHVPFDALRPLKGLDWLNLHSNHIASLGRGGEGAAEADWGHLRESLSNLFLGENDLTELPTALGDSPSGNGHLHGHGGGGGGANGHAFNGHGGHFGGNGGAGGGGRNGVSAPSSDDALKS</sequence>
<dbReference type="InterPro" id="IPR001611">
    <property type="entry name" value="Leu-rich_rpt"/>
</dbReference>
<keyword evidence="6 14" id="KW-0732">Signal</keyword>
<evidence type="ECO:0000256" key="5">
    <source>
        <dbReference type="ARBA" id="ARBA00022692"/>
    </source>
</evidence>
<reference evidence="15 16" key="1">
    <citation type="submission" date="2024-03" db="EMBL/GenBank/DDBJ databases">
        <title>The genome assembly and annotation of the cricket Gryllus longicercus Weissman &amp; Gray.</title>
        <authorList>
            <person name="Szrajer S."/>
            <person name="Gray D."/>
            <person name="Ylla G."/>
        </authorList>
    </citation>
    <scope>NUCLEOTIDE SEQUENCE [LARGE SCALE GENOMIC DNA]</scope>
    <source>
        <strain evidence="15">DAG 2021-001</strain>
        <tissue evidence="15">Whole body minus gut</tissue>
    </source>
</reference>
<accession>A0AAN9VR56</accession>
<evidence type="ECO:0000313" key="16">
    <source>
        <dbReference type="Proteomes" id="UP001378592"/>
    </source>
</evidence>
<keyword evidence="3" id="KW-1003">Cell membrane</keyword>
<evidence type="ECO:0000256" key="9">
    <source>
        <dbReference type="ARBA" id="ARBA00023065"/>
    </source>
</evidence>
<keyword evidence="5" id="KW-0812">Transmembrane</keyword>
<evidence type="ECO:0000256" key="10">
    <source>
        <dbReference type="ARBA" id="ARBA00023136"/>
    </source>
</evidence>
<feature type="compositionally biased region" description="Gly residues" evidence="13">
    <location>
        <begin position="230"/>
        <end position="261"/>
    </location>
</feature>
<keyword evidence="8" id="KW-1133">Transmembrane helix</keyword>
<dbReference type="AlphaFoldDB" id="A0AAN9VR56"/>
<name>A0AAN9VR56_9ORTH</name>
<dbReference type="SMART" id="SM00369">
    <property type="entry name" value="LRR_TYP"/>
    <property type="match status" value="3"/>
</dbReference>
<keyword evidence="9" id="KW-0406">Ion transport</keyword>
<proteinExistence type="predicted"/>
<dbReference type="PANTHER" id="PTHR46473">
    <property type="entry name" value="GH08155P"/>
    <property type="match status" value="1"/>
</dbReference>
<dbReference type="Gene3D" id="3.80.10.10">
    <property type="entry name" value="Ribonuclease Inhibitor"/>
    <property type="match status" value="1"/>
</dbReference>